<dbReference type="AlphaFoldDB" id="A0A517Z4S9"/>
<dbReference type="Proteomes" id="UP000320496">
    <property type="component" value="Chromosome"/>
</dbReference>
<protein>
    <submittedName>
        <fullName evidence="2">Uncharacterized protein</fullName>
    </submittedName>
</protein>
<dbReference type="EMBL" id="CP036275">
    <property type="protein sequence ID" value="QDU37478.1"/>
    <property type="molecule type" value="Genomic_DNA"/>
</dbReference>
<name>A0A517Z4S9_9PLAN</name>
<keyword evidence="1" id="KW-0812">Transmembrane</keyword>
<keyword evidence="1" id="KW-1133">Transmembrane helix</keyword>
<gene>
    <name evidence="2" type="ORF">Mal4_17920</name>
</gene>
<reference evidence="2 3" key="1">
    <citation type="submission" date="2019-02" db="EMBL/GenBank/DDBJ databases">
        <title>Deep-cultivation of Planctomycetes and their phenomic and genomic characterization uncovers novel biology.</title>
        <authorList>
            <person name="Wiegand S."/>
            <person name="Jogler M."/>
            <person name="Boedeker C."/>
            <person name="Pinto D."/>
            <person name="Vollmers J."/>
            <person name="Rivas-Marin E."/>
            <person name="Kohn T."/>
            <person name="Peeters S.H."/>
            <person name="Heuer A."/>
            <person name="Rast P."/>
            <person name="Oberbeckmann S."/>
            <person name="Bunk B."/>
            <person name="Jeske O."/>
            <person name="Meyerdierks A."/>
            <person name="Storesund J.E."/>
            <person name="Kallscheuer N."/>
            <person name="Luecker S."/>
            <person name="Lage O.M."/>
            <person name="Pohl T."/>
            <person name="Merkel B.J."/>
            <person name="Hornburger P."/>
            <person name="Mueller R.-W."/>
            <person name="Bruemmer F."/>
            <person name="Labrenz M."/>
            <person name="Spormann A.M."/>
            <person name="Op den Camp H."/>
            <person name="Overmann J."/>
            <person name="Amann R."/>
            <person name="Jetten M.S.M."/>
            <person name="Mascher T."/>
            <person name="Medema M.H."/>
            <person name="Devos D.P."/>
            <person name="Kaster A.-K."/>
            <person name="Ovreas L."/>
            <person name="Rohde M."/>
            <person name="Galperin M.Y."/>
            <person name="Jogler C."/>
        </authorList>
    </citation>
    <scope>NUCLEOTIDE SEQUENCE [LARGE SCALE GENOMIC DNA]</scope>
    <source>
        <strain evidence="2 3">Mal4</strain>
    </source>
</reference>
<evidence type="ECO:0000256" key="1">
    <source>
        <dbReference type="SAM" id="Phobius"/>
    </source>
</evidence>
<feature type="transmembrane region" description="Helical" evidence="1">
    <location>
        <begin position="32"/>
        <end position="53"/>
    </location>
</feature>
<keyword evidence="3" id="KW-1185">Reference proteome</keyword>
<evidence type="ECO:0000313" key="2">
    <source>
        <dbReference type="EMBL" id="QDU37478.1"/>
    </source>
</evidence>
<proteinExistence type="predicted"/>
<keyword evidence="1" id="KW-0472">Membrane</keyword>
<sequence>MNAWGLKYPRANVELETALGVFDERKRWRLELLHNSIMSLVATLFLGSTRGWLASLTDARLGAASPCGIMTFRSDRSLRSATLSHCALRDPQGDNT</sequence>
<accession>A0A517Z4S9</accession>
<organism evidence="2 3">
    <name type="scientific">Maioricimonas rarisocia</name>
    <dbReference type="NCBI Taxonomy" id="2528026"/>
    <lineage>
        <taxon>Bacteria</taxon>
        <taxon>Pseudomonadati</taxon>
        <taxon>Planctomycetota</taxon>
        <taxon>Planctomycetia</taxon>
        <taxon>Planctomycetales</taxon>
        <taxon>Planctomycetaceae</taxon>
        <taxon>Maioricimonas</taxon>
    </lineage>
</organism>
<evidence type="ECO:0000313" key="3">
    <source>
        <dbReference type="Proteomes" id="UP000320496"/>
    </source>
</evidence>
<dbReference type="KEGG" id="mri:Mal4_17920"/>